<dbReference type="PANTHER" id="PTHR24350">
    <property type="entry name" value="SERINE/THREONINE-PROTEIN KINASE IAL-RELATED"/>
    <property type="match status" value="1"/>
</dbReference>
<dbReference type="PROSITE" id="PS00107">
    <property type="entry name" value="PROTEIN_KINASE_ATP"/>
    <property type="match status" value="1"/>
</dbReference>
<dbReference type="Proteomes" id="UP000187209">
    <property type="component" value="Unassembled WGS sequence"/>
</dbReference>
<dbReference type="EMBL" id="MPUH01000012">
    <property type="protein sequence ID" value="OMJ95425.1"/>
    <property type="molecule type" value="Genomic_DNA"/>
</dbReference>
<dbReference type="SUPFAM" id="SSF56112">
    <property type="entry name" value="Protein kinase-like (PK-like)"/>
    <property type="match status" value="1"/>
</dbReference>
<dbReference type="AlphaFoldDB" id="A0A1R2D2D7"/>
<evidence type="ECO:0000313" key="12">
    <source>
        <dbReference type="EMBL" id="OMJ95425.1"/>
    </source>
</evidence>
<sequence length="401" mass="46053">MVLIFATNTASAFWSQYTQPSSCKYSEILVSGVLTTIKDSRRKTRHFQIQGNNFLCLNLQSTAYKYVNLDWLTLEPFEESSGNCTLYGFRLGKHDFYTETSESLEKWLKVLMTKTILNSFDEDYVIIKTIGKGSTATVYLAEHAESRKSYAIKAISKEIIESQESGIKNLKNEIRILREIEHENIVKLYYVYENMNFVYLVMEYLPAGSLYKRLKTEKKLDENTCARFIMKLLETLDYLHSRDIVHRDLKLENIIMVGDSNHHFKIIDFGLAYLSSATQSLKCGSPGYVAPEILYSIRYDSKIDIFSAGVILYILLTGKHPFEGKTTEKILKKNFECRFSVDKKISTNASDVIKHMMEPDPEIRLTASSLLEQPWFNFVKISSFNINQSAMMSEIGTVAIV</sequence>
<comment type="caution">
    <text evidence="12">The sequence shown here is derived from an EMBL/GenBank/DDBJ whole genome shotgun (WGS) entry which is preliminary data.</text>
</comment>
<feature type="active site" description="Proton acceptor" evidence="6">
    <location>
        <position position="248"/>
    </location>
</feature>
<evidence type="ECO:0000256" key="2">
    <source>
        <dbReference type="ARBA" id="ARBA00022679"/>
    </source>
</evidence>
<dbReference type="OrthoDB" id="4062651at2759"/>
<evidence type="ECO:0000256" key="10">
    <source>
        <dbReference type="RuleBase" id="RU000304"/>
    </source>
</evidence>
<keyword evidence="5 7" id="KW-0067">ATP-binding</keyword>
<evidence type="ECO:0000256" key="7">
    <source>
        <dbReference type="PIRSR" id="PIRSR630616-2"/>
    </source>
</evidence>
<reference evidence="12 13" key="1">
    <citation type="submission" date="2016-11" db="EMBL/GenBank/DDBJ databases">
        <title>The macronuclear genome of Stentor coeruleus: a giant cell with tiny introns.</title>
        <authorList>
            <person name="Slabodnick M."/>
            <person name="Ruby J.G."/>
            <person name="Reiff S.B."/>
            <person name="Swart E.C."/>
            <person name="Gosai S."/>
            <person name="Prabakaran S."/>
            <person name="Witkowska E."/>
            <person name="Larue G.E."/>
            <person name="Fisher S."/>
            <person name="Freeman R.M."/>
            <person name="Gunawardena J."/>
            <person name="Chu W."/>
            <person name="Stover N.A."/>
            <person name="Gregory B.D."/>
            <person name="Nowacki M."/>
            <person name="Derisi J."/>
            <person name="Roy S.W."/>
            <person name="Marshall W.F."/>
            <person name="Sood P."/>
        </authorList>
    </citation>
    <scope>NUCLEOTIDE SEQUENCE [LARGE SCALE GENOMIC DNA]</scope>
    <source>
        <strain evidence="12">WM001</strain>
    </source>
</reference>
<feature type="cross-link" description="Glycyl lysine isopeptide (Lys-Gly) (interchain with G-Cter in SUMO2)" evidence="8">
    <location>
        <position position="250"/>
    </location>
</feature>
<keyword evidence="4" id="KW-0418">Kinase</keyword>
<evidence type="ECO:0000259" key="11">
    <source>
        <dbReference type="PROSITE" id="PS50011"/>
    </source>
</evidence>
<dbReference type="InterPro" id="IPR017441">
    <property type="entry name" value="Protein_kinase_ATP_BS"/>
</dbReference>
<dbReference type="InterPro" id="IPR000719">
    <property type="entry name" value="Prot_kinase_dom"/>
</dbReference>
<dbReference type="FunFam" id="3.30.200.20:FF:000003">
    <property type="entry name" value="Non-specific serine/threonine protein kinase"/>
    <property type="match status" value="1"/>
</dbReference>
<evidence type="ECO:0000256" key="6">
    <source>
        <dbReference type="PIRSR" id="PIRSR630616-1"/>
    </source>
</evidence>
<evidence type="ECO:0000256" key="4">
    <source>
        <dbReference type="ARBA" id="ARBA00022777"/>
    </source>
</evidence>
<evidence type="ECO:0000256" key="8">
    <source>
        <dbReference type="PIRSR" id="PIRSR630616-3"/>
    </source>
</evidence>
<evidence type="ECO:0000256" key="9">
    <source>
        <dbReference type="PROSITE-ProRule" id="PRU10141"/>
    </source>
</evidence>
<dbReference type="GO" id="GO:0004674">
    <property type="term" value="F:protein serine/threonine kinase activity"/>
    <property type="evidence" value="ECO:0007669"/>
    <property type="project" value="UniProtKB-KW"/>
</dbReference>
<feature type="binding site" evidence="7">
    <location>
        <begin position="252"/>
        <end position="253"/>
    </location>
    <ligand>
        <name>ATP</name>
        <dbReference type="ChEBI" id="CHEBI:30616"/>
    </ligand>
</feature>
<evidence type="ECO:0000256" key="1">
    <source>
        <dbReference type="ARBA" id="ARBA00022527"/>
    </source>
</evidence>
<proteinExistence type="inferred from homology"/>
<dbReference type="FunFam" id="1.10.510.10:FF:000945">
    <property type="entry name" value="Uncharacterized protein"/>
    <property type="match status" value="1"/>
</dbReference>
<dbReference type="SMART" id="SM00220">
    <property type="entry name" value="S_TKc"/>
    <property type="match status" value="1"/>
</dbReference>
<name>A0A1R2D2D7_9CILI</name>
<dbReference type="Pfam" id="PF00069">
    <property type="entry name" value="Pkinase"/>
    <property type="match status" value="1"/>
</dbReference>
<feature type="domain" description="Protein kinase" evidence="11">
    <location>
        <begin position="124"/>
        <end position="376"/>
    </location>
</feature>
<keyword evidence="2" id="KW-0808">Transferase</keyword>
<protein>
    <recommendedName>
        <fullName evidence="11">Protein kinase domain-containing protein</fullName>
    </recommendedName>
</protein>
<dbReference type="InterPro" id="IPR030616">
    <property type="entry name" value="Aur-like"/>
</dbReference>
<dbReference type="InterPro" id="IPR011009">
    <property type="entry name" value="Kinase-like_dom_sf"/>
</dbReference>
<evidence type="ECO:0000256" key="3">
    <source>
        <dbReference type="ARBA" id="ARBA00022741"/>
    </source>
</evidence>
<dbReference type="GO" id="GO:0005524">
    <property type="term" value="F:ATP binding"/>
    <property type="evidence" value="ECO:0007669"/>
    <property type="project" value="UniProtKB-UniRule"/>
</dbReference>
<gene>
    <name evidence="12" type="ORF">SteCoe_1189</name>
</gene>
<evidence type="ECO:0000313" key="13">
    <source>
        <dbReference type="Proteomes" id="UP000187209"/>
    </source>
</evidence>
<comment type="similarity">
    <text evidence="10">Belongs to the protein kinase superfamily.</text>
</comment>
<keyword evidence="3 7" id="KW-0547">Nucleotide-binding</keyword>
<feature type="binding site" evidence="7">
    <location>
        <position position="268"/>
    </location>
    <ligand>
        <name>ATP</name>
        <dbReference type="ChEBI" id="CHEBI:30616"/>
    </ligand>
</feature>
<dbReference type="PROSITE" id="PS00108">
    <property type="entry name" value="PROTEIN_KINASE_ST"/>
    <property type="match status" value="1"/>
</dbReference>
<dbReference type="Gene3D" id="1.10.510.10">
    <property type="entry name" value="Transferase(Phosphotransferase) domain 1"/>
    <property type="match status" value="1"/>
</dbReference>
<keyword evidence="13" id="KW-1185">Reference proteome</keyword>
<keyword evidence="1 10" id="KW-0723">Serine/threonine-protein kinase</keyword>
<accession>A0A1R2D2D7</accession>
<organism evidence="12 13">
    <name type="scientific">Stentor coeruleus</name>
    <dbReference type="NCBI Taxonomy" id="5963"/>
    <lineage>
        <taxon>Eukaryota</taxon>
        <taxon>Sar</taxon>
        <taxon>Alveolata</taxon>
        <taxon>Ciliophora</taxon>
        <taxon>Postciliodesmatophora</taxon>
        <taxon>Heterotrichea</taxon>
        <taxon>Heterotrichida</taxon>
        <taxon>Stentoridae</taxon>
        <taxon>Stentor</taxon>
    </lineage>
</organism>
<dbReference type="InterPro" id="IPR008271">
    <property type="entry name" value="Ser/Thr_kinase_AS"/>
</dbReference>
<evidence type="ECO:0000256" key="5">
    <source>
        <dbReference type="ARBA" id="ARBA00022840"/>
    </source>
</evidence>
<feature type="binding site" evidence="7 9">
    <location>
        <position position="153"/>
    </location>
    <ligand>
        <name>ATP</name>
        <dbReference type="ChEBI" id="CHEBI:30616"/>
    </ligand>
</feature>
<dbReference type="PROSITE" id="PS50011">
    <property type="entry name" value="PROTEIN_KINASE_DOM"/>
    <property type="match status" value="1"/>
</dbReference>